<dbReference type="PANTHER" id="PTHR30625">
    <property type="entry name" value="PROTEIN TOLQ"/>
    <property type="match status" value="1"/>
</dbReference>
<evidence type="ECO:0000256" key="10">
    <source>
        <dbReference type="SAM" id="Phobius"/>
    </source>
</evidence>
<feature type="region of interest" description="Disordered" evidence="9">
    <location>
        <begin position="34"/>
        <end position="57"/>
    </location>
</feature>
<comment type="subcellular location">
    <subcellularLocation>
        <location evidence="1">Cell membrane</location>
        <topology evidence="1">Multi-pass membrane protein</topology>
    </subcellularLocation>
</comment>
<reference evidence="12" key="1">
    <citation type="submission" date="2019-08" db="EMBL/GenBank/DDBJ databases">
        <authorList>
            <person name="Kucharzyk K."/>
            <person name="Murdoch R.W."/>
            <person name="Higgins S."/>
            <person name="Loffler F."/>
        </authorList>
    </citation>
    <scope>NUCLEOTIDE SEQUENCE</scope>
</reference>
<evidence type="ECO:0000256" key="1">
    <source>
        <dbReference type="ARBA" id="ARBA00004651"/>
    </source>
</evidence>
<keyword evidence="5 10" id="KW-0812">Transmembrane</keyword>
<keyword evidence="8 10" id="KW-0472">Membrane</keyword>
<keyword evidence="3" id="KW-0813">Transport</keyword>
<comment type="caution">
    <text evidence="12">The sequence shown here is derived from an EMBL/GenBank/DDBJ whole genome shotgun (WGS) entry which is preliminary data.</text>
</comment>
<proteinExistence type="inferred from homology"/>
<name>A0A644W8J1_9ZZZZ</name>
<feature type="transmembrane region" description="Helical" evidence="10">
    <location>
        <begin position="178"/>
        <end position="202"/>
    </location>
</feature>
<dbReference type="AlphaFoldDB" id="A0A644W8J1"/>
<keyword evidence="7 10" id="KW-1133">Transmembrane helix</keyword>
<dbReference type="InterPro" id="IPR002898">
    <property type="entry name" value="MotA_ExbB_proton_chnl"/>
</dbReference>
<dbReference type="GO" id="GO:0017038">
    <property type="term" value="P:protein import"/>
    <property type="evidence" value="ECO:0007669"/>
    <property type="project" value="TreeGrafter"/>
</dbReference>
<evidence type="ECO:0000259" key="11">
    <source>
        <dbReference type="Pfam" id="PF01618"/>
    </source>
</evidence>
<organism evidence="12">
    <name type="scientific">bioreactor metagenome</name>
    <dbReference type="NCBI Taxonomy" id="1076179"/>
    <lineage>
        <taxon>unclassified sequences</taxon>
        <taxon>metagenomes</taxon>
        <taxon>ecological metagenomes</taxon>
    </lineage>
</organism>
<keyword evidence="6" id="KW-0653">Protein transport</keyword>
<keyword evidence="4" id="KW-1003">Cell membrane</keyword>
<evidence type="ECO:0000313" key="12">
    <source>
        <dbReference type="EMBL" id="MPL98882.1"/>
    </source>
</evidence>
<dbReference type="GO" id="GO:0005886">
    <property type="term" value="C:plasma membrane"/>
    <property type="evidence" value="ECO:0007669"/>
    <property type="project" value="UniProtKB-SubCell"/>
</dbReference>
<comment type="similarity">
    <text evidence="2">Belongs to the ExbB/TolQ family.</text>
</comment>
<dbReference type="Pfam" id="PF01618">
    <property type="entry name" value="MotA_ExbB"/>
    <property type="match status" value="1"/>
</dbReference>
<evidence type="ECO:0000256" key="2">
    <source>
        <dbReference type="ARBA" id="ARBA00010442"/>
    </source>
</evidence>
<dbReference type="EMBL" id="VSSQ01000634">
    <property type="protein sequence ID" value="MPL98882.1"/>
    <property type="molecule type" value="Genomic_DNA"/>
</dbReference>
<evidence type="ECO:0000256" key="5">
    <source>
        <dbReference type="ARBA" id="ARBA00022692"/>
    </source>
</evidence>
<feature type="transmembrane region" description="Helical" evidence="10">
    <location>
        <begin position="222"/>
        <end position="245"/>
    </location>
</feature>
<sequence>MKKLISLVAIMGVLFLGATQVSFAQDAKKDTAKTEKVDSTAAATDSTAATTTAATEEPAAENNSFHKVLKEKFIEGGAIWMTPILICLVLGLALVIERIVYLNMSRTNTEKLLQKVEESLQANDVDGAMEICRNTRGPVASIFYQGLDRFNEGIDSVEKAVVAYGGVQMGRLEANLSWIGLFIALAPMLGFLGTVIGMVQAFDDIEAAGDISPTVVAGGMKVALITTVFGLIVAIILQIFYNFVLSLIEKLVNDMEDTSISFMDLVFRAKNTQKQ</sequence>
<evidence type="ECO:0000256" key="6">
    <source>
        <dbReference type="ARBA" id="ARBA00022927"/>
    </source>
</evidence>
<evidence type="ECO:0000256" key="9">
    <source>
        <dbReference type="SAM" id="MobiDB-lite"/>
    </source>
</evidence>
<evidence type="ECO:0000256" key="8">
    <source>
        <dbReference type="ARBA" id="ARBA00023136"/>
    </source>
</evidence>
<accession>A0A644W8J1</accession>
<dbReference type="PANTHER" id="PTHR30625:SF15">
    <property type="entry name" value="BIOPOLYMER TRANSPORT PROTEIN EXBB"/>
    <property type="match status" value="1"/>
</dbReference>
<feature type="transmembrane region" description="Helical" evidence="10">
    <location>
        <begin position="77"/>
        <end position="96"/>
    </location>
</feature>
<feature type="compositionally biased region" description="Low complexity" evidence="9">
    <location>
        <begin position="39"/>
        <end position="55"/>
    </location>
</feature>
<evidence type="ECO:0000256" key="7">
    <source>
        <dbReference type="ARBA" id="ARBA00022989"/>
    </source>
</evidence>
<protein>
    <recommendedName>
        <fullName evidence="11">MotA/TolQ/ExbB proton channel domain-containing protein</fullName>
    </recommendedName>
</protein>
<dbReference type="InterPro" id="IPR050790">
    <property type="entry name" value="ExbB/TolQ_transport"/>
</dbReference>
<evidence type="ECO:0000256" key="3">
    <source>
        <dbReference type="ARBA" id="ARBA00022448"/>
    </source>
</evidence>
<gene>
    <name evidence="12" type="ORF">SDC9_45093</name>
</gene>
<evidence type="ECO:0000256" key="4">
    <source>
        <dbReference type="ARBA" id="ARBA00022475"/>
    </source>
</evidence>
<feature type="domain" description="MotA/TolQ/ExbB proton channel" evidence="11">
    <location>
        <begin position="137"/>
        <end position="256"/>
    </location>
</feature>